<dbReference type="Gene3D" id="3.40.50.720">
    <property type="entry name" value="NAD(P)-binding Rossmann-like Domain"/>
    <property type="match status" value="1"/>
</dbReference>
<dbReference type="SUPFAM" id="SSF51735">
    <property type="entry name" value="NAD(P)-binding Rossmann-fold domains"/>
    <property type="match status" value="1"/>
</dbReference>
<evidence type="ECO:0000313" key="10">
    <source>
        <dbReference type="EMBL" id="PYZ95607.1"/>
    </source>
</evidence>
<gene>
    <name evidence="7" type="primary">mtlD</name>
    <name evidence="10" type="ORF">CR205_19015</name>
</gene>
<evidence type="ECO:0000256" key="7">
    <source>
        <dbReference type="HAMAP-Rule" id="MF_00196"/>
    </source>
</evidence>
<dbReference type="OrthoDB" id="271711at2"/>
<dbReference type="EC" id="1.1.1.17" evidence="2 7"/>
<keyword evidence="11" id="KW-1185">Reference proteome</keyword>
<dbReference type="NCBIfam" id="NF002652">
    <property type="entry name" value="PRK02318.2-5"/>
    <property type="match status" value="1"/>
</dbReference>
<sequence>MLAIHFGAGNIGRGFIGEILHQNGYRIGFVDVNESLIARINEEKEYSVNLAQDRKEAVRVKNIYGLHSQHDHSSVVHDLAEADLITASVGVSVLPHIAPVIADGLKRRAEQGGGPVHVIACENAVGASSVLKEAVRKALCSDEDWQAVASIAGFPDSAVDRIVPGKAGAELDVSVEPFHEWIVHRGGMVKEEKLEGVHYVDDLTPYIERKLFTVNTGHACLAYLGFASGIETVAEAAGNPAVRGKAEGVLKETGLLLKEKYGFSEEDLHGYHRKILGRFENRNLSDPVTRVGRNPMRKLGAEDRLLSPLVQLHQRGFEAPHLIEVAGAAFLFNVPEDDESMKIQAMIEADGIRKTVSTVTGLPPDHPLTETVAGEYERLKIKR</sequence>
<evidence type="ECO:0000256" key="1">
    <source>
        <dbReference type="ARBA" id="ARBA00006541"/>
    </source>
</evidence>
<dbReference type="Pfam" id="PF01232">
    <property type="entry name" value="Mannitol_dh"/>
    <property type="match status" value="1"/>
</dbReference>
<evidence type="ECO:0000259" key="8">
    <source>
        <dbReference type="Pfam" id="PF01232"/>
    </source>
</evidence>
<dbReference type="InterPro" id="IPR036291">
    <property type="entry name" value="NAD(P)-bd_dom_sf"/>
</dbReference>
<evidence type="ECO:0000256" key="2">
    <source>
        <dbReference type="ARBA" id="ARBA00012939"/>
    </source>
</evidence>
<evidence type="ECO:0000313" key="11">
    <source>
        <dbReference type="Proteomes" id="UP000248066"/>
    </source>
</evidence>
<dbReference type="GO" id="GO:0008926">
    <property type="term" value="F:mannitol-1-phosphate 5-dehydrogenase activity"/>
    <property type="evidence" value="ECO:0007669"/>
    <property type="project" value="UniProtKB-UniRule"/>
</dbReference>
<dbReference type="SUPFAM" id="SSF48179">
    <property type="entry name" value="6-phosphogluconate dehydrogenase C-terminal domain-like"/>
    <property type="match status" value="1"/>
</dbReference>
<keyword evidence="5 7" id="KW-0520">NAD</keyword>
<evidence type="ECO:0000256" key="5">
    <source>
        <dbReference type="ARBA" id="ARBA00023027"/>
    </source>
</evidence>
<dbReference type="AlphaFoldDB" id="A0A2W0H325"/>
<keyword evidence="4 7" id="KW-0560">Oxidoreductase</keyword>
<dbReference type="Proteomes" id="UP000248066">
    <property type="component" value="Unassembled WGS sequence"/>
</dbReference>
<dbReference type="InterPro" id="IPR000669">
    <property type="entry name" value="Mannitol_DH"/>
</dbReference>
<proteinExistence type="inferred from homology"/>
<protein>
    <recommendedName>
        <fullName evidence="3 7">Mannitol-1-phosphate 5-dehydrogenase</fullName>
        <ecNumber evidence="2 7">1.1.1.17</ecNumber>
    </recommendedName>
</protein>
<dbReference type="InterPro" id="IPR013328">
    <property type="entry name" value="6PGD_dom2"/>
</dbReference>
<dbReference type="PANTHER" id="PTHR30524:SF0">
    <property type="entry name" value="ALTRONATE OXIDOREDUCTASE-RELATED"/>
    <property type="match status" value="1"/>
</dbReference>
<dbReference type="InterPro" id="IPR013118">
    <property type="entry name" value="Mannitol_DH_C"/>
</dbReference>
<dbReference type="Gene3D" id="1.10.1040.10">
    <property type="entry name" value="N-(1-d-carboxylethyl)-l-norvaline Dehydrogenase, domain 2"/>
    <property type="match status" value="1"/>
</dbReference>
<evidence type="ECO:0000256" key="6">
    <source>
        <dbReference type="ARBA" id="ARBA00048615"/>
    </source>
</evidence>
<dbReference type="HAMAP" id="MF_00196">
    <property type="entry name" value="Mannitol_dehydrog"/>
    <property type="match status" value="1"/>
</dbReference>
<dbReference type="GO" id="GO:0005829">
    <property type="term" value="C:cytosol"/>
    <property type="evidence" value="ECO:0007669"/>
    <property type="project" value="TreeGrafter"/>
</dbReference>
<evidence type="ECO:0000256" key="3">
    <source>
        <dbReference type="ARBA" id="ARBA00016219"/>
    </source>
</evidence>
<organism evidence="10 11">
    <name type="scientific">Alteribacter lacisalsi</name>
    <dbReference type="NCBI Taxonomy" id="2045244"/>
    <lineage>
        <taxon>Bacteria</taxon>
        <taxon>Bacillati</taxon>
        <taxon>Bacillota</taxon>
        <taxon>Bacilli</taxon>
        <taxon>Bacillales</taxon>
        <taxon>Bacillaceae</taxon>
        <taxon>Alteribacter</taxon>
    </lineage>
</organism>
<reference evidence="10 11" key="1">
    <citation type="submission" date="2017-10" db="EMBL/GenBank/DDBJ databases">
        <title>Bacillus sp. nov., a halophilic bacterium isolated from a Yangshapao Lake.</title>
        <authorList>
            <person name="Wang H."/>
        </authorList>
    </citation>
    <scope>NUCLEOTIDE SEQUENCE [LARGE SCALE GENOMIC DNA]</scope>
    <source>
        <strain evidence="10 11">YSP-3</strain>
    </source>
</reference>
<dbReference type="PRINTS" id="PR00084">
    <property type="entry name" value="MTLDHDRGNASE"/>
</dbReference>
<dbReference type="NCBIfam" id="NF002647">
    <property type="entry name" value="PRK02318.1-3"/>
    <property type="match status" value="1"/>
</dbReference>
<feature type="binding site" evidence="7">
    <location>
        <begin position="3"/>
        <end position="14"/>
    </location>
    <ligand>
        <name>NAD(+)</name>
        <dbReference type="ChEBI" id="CHEBI:57540"/>
    </ligand>
</feature>
<dbReference type="EMBL" id="PDOF01000004">
    <property type="protein sequence ID" value="PYZ95607.1"/>
    <property type="molecule type" value="Genomic_DNA"/>
</dbReference>
<comment type="catalytic activity">
    <reaction evidence="6 7">
        <text>D-mannitol 1-phosphate + NAD(+) = beta-D-fructose 6-phosphate + NADH + H(+)</text>
        <dbReference type="Rhea" id="RHEA:19661"/>
        <dbReference type="ChEBI" id="CHEBI:15378"/>
        <dbReference type="ChEBI" id="CHEBI:57540"/>
        <dbReference type="ChEBI" id="CHEBI:57634"/>
        <dbReference type="ChEBI" id="CHEBI:57945"/>
        <dbReference type="ChEBI" id="CHEBI:61381"/>
        <dbReference type="EC" id="1.1.1.17"/>
    </reaction>
</comment>
<accession>A0A2W0H325</accession>
<dbReference type="Pfam" id="PF08125">
    <property type="entry name" value="Mannitol_dh_C"/>
    <property type="match status" value="1"/>
</dbReference>
<dbReference type="InterPro" id="IPR013131">
    <property type="entry name" value="Mannitol_DH_N"/>
</dbReference>
<dbReference type="InterPro" id="IPR023028">
    <property type="entry name" value="Mannitol_1_phos_5_DH"/>
</dbReference>
<feature type="domain" description="Mannitol dehydrogenase N-terminal" evidence="8">
    <location>
        <begin position="3"/>
        <end position="192"/>
    </location>
</feature>
<dbReference type="PANTHER" id="PTHR30524">
    <property type="entry name" value="MANNITOL-1-PHOSPHATE 5-DEHYDROGENASE"/>
    <property type="match status" value="1"/>
</dbReference>
<evidence type="ECO:0000259" key="9">
    <source>
        <dbReference type="Pfam" id="PF08125"/>
    </source>
</evidence>
<comment type="similarity">
    <text evidence="1 7">Belongs to the mannitol dehydrogenase family.</text>
</comment>
<comment type="caution">
    <text evidence="10">The sequence shown here is derived from an EMBL/GenBank/DDBJ whole genome shotgun (WGS) entry which is preliminary data.</text>
</comment>
<dbReference type="RefSeq" id="WP_110521730.1">
    <property type="nucleotide sequence ID" value="NZ_PDOF01000004.1"/>
</dbReference>
<evidence type="ECO:0000256" key="4">
    <source>
        <dbReference type="ARBA" id="ARBA00023002"/>
    </source>
</evidence>
<name>A0A2W0H325_9BACI</name>
<dbReference type="InterPro" id="IPR008927">
    <property type="entry name" value="6-PGluconate_DH-like_C_sf"/>
</dbReference>
<dbReference type="GO" id="GO:0019592">
    <property type="term" value="P:mannitol catabolic process"/>
    <property type="evidence" value="ECO:0007669"/>
    <property type="project" value="TreeGrafter"/>
</dbReference>
<feature type="domain" description="Mannitol dehydrogenase C-terminal" evidence="9">
    <location>
        <begin position="202"/>
        <end position="379"/>
    </location>
</feature>